<comment type="subcellular location">
    <subcellularLocation>
        <location evidence="1">Cell membrane</location>
        <topology evidence="1">Single-pass membrane protein</topology>
    </subcellularLocation>
    <subcellularLocation>
        <location evidence="7">Cell membrane</location>
        <topology evidence="7">Single-pass type II membrane protein</topology>
    </subcellularLocation>
</comment>
<evidence type="ECO:0000256" key="8">
    <source>
        <dbReference type="SAM" id="Phobius"/>
    </source>
</evidence>
<evidence type="ECO:0000313" key="9">
    <source>
        <dbReference type="EMBL" id="PZO33708.1"/>
    </source>
</evidence>
<accession>A0A2W4XQK8</accession>
<comment type="caution">
    <text evidence="9">The sequence shown here is derived from an EMBL/GenBank/DDBJ whole genome shotgun (WGS) entry which is preliminary data.</text>
</comment>
<evidence type="ECO:0000256" key="1">
    <source>
        <dbReference type="ARBA" id="ARBA00004162"/>
    </source>
</evidence>
<evidence type="ECO:0000256" key="6">
    <source>
        <dbReference type="ARBA" id="ARBA00023136"/>
    </source>
</evidence>
<reference evidence="9 10" key="2">
    <citation type="submission" date="2018-06" db="EMBL/GenBank/DDBJ databases">
        <title>Metagenomic assembly of (sub)arctic Cyanobacteria and their associated microbiome from non-axenic cultures.</title>
        <authorList>
            <person name="Baurain D."/>
        </authorList>
    </citation>
    <scope>NUCLEOTIDE SEQUENCE [LARGE SCALE GENOMIC DNA]</scope>
    <source>
        <strain evidence="9">ULC041bin1</strain>
    </source>
</reference>
<dbReference type="Pfam" id="PF02472">
    <property type="entry name" value="ExbD"/>
    <property type="match status" value="1"/>
</dbReference>
<organism evidence="9 10">
    <name type="scientific">Shackletoniella antarctica</name>
    <dbReference type="NCBI Taxonomy" id="268115"/>
    <lineage>
        <taxon>Bacteria</taxon>
        <taxon>Bacillati</taxon>
        <taxon>Cyanobacteriota</taxon>
        <taxon>Cyanophyceae</taxon>
        <taxon>Oculatellales</taxon>
        <taxon>Oculatellaceae</taxon>
        <taxon>Shackletoniella</taxon>
    </lineage>
</organism>
<dbReference type="Gene3D" id="3.30.420.270">
    <property type="match status" value="1"/>
</dbReference>
<evidence type="ECO:0000256" key="2">
    <source>
        <dbReference type="ARBA" id="ARBA00005811"/>
    </source>
</evidence>
<name>A0A2W4XQK8_9CYAN</name>
<evidence type="ECO:0000313" key="10">
    <source>
        <dbReference type="Proteomes" id="UP000249081"/>
    </source>
</evidence>
<dbReference type="EMBL" id="QBMN01000241">
    <property type="protein sequence ID" value="PZO33708.1"/>
    <property type="molecule type" value="Genomic_DNA"/>
</dbReference>
<protein>
    <submittedName>
        <fullName evidence="9">Biopolymer transporter ExbD</fullName>
    </submittedName>
</protein>
<dbReference type="GO" id="GO:0005886">
    <property type="term" value="C:plasma membrane"/>
    <property type="evidence" value="ECO:0007669"/>
    <property type="project" value="UniProtKB-SubCell"/>
</dbReference>
<dbReference type="GO" id="GO:0022857">
    <property type="term" value="F:transmembrane transporter activity"/>
    <property type="evidence" value="ECO:0007669"/>
    <property type="project" value="InterPro"/>
</dbReference>
<dbReference type="GO" id="GO:0015031">
    <property type="term" value="P:protein transport"/>
    <property type="evidence" value="ECO:0007669"/>
    <property type="project" value="UniProtKB-KW"/>
</dbReference>
<keyword evidence="5 8" id="KW-1133">Transmembrane helix</keyword>
<keyword evidence="7" id="KW-0813">Transport</keyword>
<proteinExistence type="inferred from homology"/>
<dbReference type="AlphaFoldDB" id="A0A2W4XQK8"/>
<evidence type="ECO:0000256" key="5">
    <source>
        <dbReference type="ARBA" id="ARBA00022989"/>
    </source>
</evidence>
<dbReference type="PANTHER" id="PTHR30558">
    <property type="entry name" value="EXBD MEMBRANE COMPONENT OF PMF-DRIVEN MACROMOLECULE IMPORT SYSTEM"/>
    <property type="match status" value="1"/>
</dbReference>
<dbReference type="Proteomes" id="UP000249081">
    <property type="component" value="Unassembled WGS sequence"/>
</dbReference>
<comment type="similarity">
    <text evidence="2 7">Belongs to the ExbD/TolR family.</text>
</comment>
<keyword evidence="4 7" id="KW-0812">Transmembrane</keyword>
<keyword evidence="6 8" id="KW-0472">Membrane</keyword>
<feature type="transmembrane region" description="Helical" evidence="8">
    <location>
        <begin position="21"/>
        <end position="39"/>
    </location>
</feature>
<gene>
    <name evidence="9" type="ORF">DCF17_21615</name>
</gene>
<evidence type="ECO:0000256" key="7">
    <source>
        <dbReference type="RuleBase" id="RU003879"/>
    </source>
</evidence>
<evidence type="ECO:0000256" key="3">
    <source>
        <dbReference type="ARBA" id="ARBA00022475"/>
    </source>
</evidence>
<dbReference type="PANTHER" id="PTHR30558:SF3">
    <property type="entry name" value="BIOPOLYMER TRANSPORT PROTEIN EXBD-RELATED"/>
    <property type="match status" value="1"/>
</dbReference>
<keyword evidence="7" id="KW-0653">Protein transport</keyword>
<dbReference type="InterPro" id="IPR003400">
    <property type="entry name" value="ExbD"/>
</dbReference>
<evidence type="ECO:0000256" key="4">
    <source>
        <dbReference type="ARBA" id="ARBA00022692"/>
    </source>
</evidence>
<keyword evidence="3" id="KW-1003">Cell membrane</keyword>
<sequence>MRSRRRRSAKSQIPEVNLIPMLDVLMTVLTFFIIISMGLTGQQLLNVRLPESVPGDGAVEETQVAQIDALVVGLDKDGNLVLDNETVAFSQLSQRVRTYFAQNPSGKLVLQADRELAYSEVSGLLTDLRAIGGNRVSLAVE</sequence>
<reference evidence="10" key="1">
    <citation type="submission" date="2018-04" db="EMBL/GenBank/DDBJ databases">
        <authorList>
            <person name="Cornet L."/>
        </authorList>
    </citation>
    <scope>NUCLEOTIDE SEQUENCE [LARGE SCALE GENOMIC DNA]</scope>
</reference>